<evidence type="ECO:0000313" key="2">
    <source>
        <dbReference type="Proteomes" id="UP001310022"/>
    </source>
</evidence>
<evidence type="ECO:0000313" key="1">
    <source>
        <dbReference type="EMBL" id="GJM61181.1"/>
    </source>
</evidence>
<sequence length="1283" mass="149468">MMNYSYFDYYKANIREKEIFRGYSNSDGEKLDELSLRRLQAGFKLVPGGTGCGKTSSIHDVMMDRTIEQPKFIYLANRVQLVNEVMQGPKEYDADYAPLIAPANNDQKYQGKGPYYIKLFADSSMFDAITEDELNDMLENPLVLSILKSKKGKRLNAQHLKLKKLHESRREFHDRGAISQDTEDYQREAMQFFKTIMTLSNRLQRATKKKKEGANENFRHIHSYLKDLYVIRKMFPYIDFMDEKIKRKKILVMTIQKAFYGCFDGERKVSVATWKDERRFTSNQIVKGERRPKSIGITGINRSAVIFMDEFDYLESTLVGLLCSDLKVKDCKDFVAMFHRAMRNDKLPSDLYFGKFPELRKDIDRVVERIETSLKKIDINFPLINHFIMEDEELEDPTIFQTRSSIPSVRIKMEESKTWEGSFNILKQESDEVDSNLLIFLDLIKSSVSNILRLFKTIHLASPDLYFEILDHCYRINPQFQQVVRQSNQIPAKTKQRSTQRSTYMAEGFSNFEITRLNHESSPHGIDIDLLAVYTTAEWFLYTLCRNNMVFGMSATAILERPLGNFDLSWLKEELHDSKLSEQDRNLWENGGYYWAYYDISREEQANIHSISLEKAQIRANKVKVVDNTVDQNHVLIKMLNKAFINRGVESLNNPFRADRMLNFFAIMNNSVDLEHHLVFVESMKQIEHVLDGIRKNRNLFSKIITVGEVMNKYFSCYTVNSQGKQFNVLLVDAAFNRKLENNAEMRREYEQLFVGDSADSSAVPLIFVTTTSTASNGVNLQFHETFEDFNLRRPYNKDFTHIHIIDAKHFFFSGIDPEADYQQIQSAKAMNIYNVSKLYYVAKAISYPQLERIVSKPASLGHFNIQYKNTDHAKIEQLTVIMQQLGRIERCWATSLDQYIHLSDSVKKLMKEIMEDEYTYHKVMGNVDLYSENIRSFLQQIDTKLWQENYLDEMMRVSIREQNGMSKKFIDLMVDDNSNVRKGNIRGEQADQKIRDWEVFADAVMKHDFMNRMLKDSPHVFKSNEMALGYIKRDDNLNIYPVSSTHPDSWEWNLNSVYKMVNENMVISHHFDLKKYEKGFTNIGTYFVPYIWQSIIKGRVGEEIVKALLRTPWLPERAASCGNGQETLTKVKFDKRQANPLFELTDIKITGIPCFIDVKHYSEYSINELFALKEGTKMNIEHIEKKIGTTMGALRKNAGPKAKLIFINAAYATDYIPRYLTHGYDDTGKVELHAVQSFQEAVIICIPSVLENVYDKESKQRPYLTKGFIRLVRELNNAQAFL</sequence>
<proteinExistence type="predicted"/>
<protein>
    <submittedName>
        <fullName evidence="1">Uncharacterized protein</fullName>
    </submittedName>
</protein>
<dbReference type="RefSeq" id="WP_338236777.1">
    <property type="nucleotide sequence ID" value="NZ_BQKE01000001.1"/>
</dbReference>
<keyword evidence="2" id="KW-1185">Reference proteome</keyword>
<dbReference type="Proteomes" id="UP001310022">
    <property type="component" value="Unassembled WGS sequence"/>
</dbReference>
<reference evidence="1 2" key="1">
    <citation type="submission" date="2021-12" db="EMBL/GenBank/DDBJ databases">
        <title>Genome sequencing of bacteria with rrn-lacking chromosome and rrn-plasmid.</title>
        <authorList>
            <person name="Anda M."/>
            <person name="Iwasaki W."/>
        </authorList>
    </citation>
    <scope>NUCLEOTIDE SEQUENCE [LARGE SCALE GENOMIC DNA]</scope>
    <source>
        <strain evidence="1 2">NBRC 15940</strain>
    </source>
</reference>
<name>A0AAN5AL79_9BACT</name>
<dbReference type="EMBL" id="BQKE01000001">
    <property type="protein sequence ID" value="GJM61181.1"/>
    <property type="molecule type" value="Genomic_DNA"/>
</dbReference>
<organism evidence="1 2">
    <name type="scientific">Persicobacter diffluens</name>
    <dbReference type="NCBI Taxonomy" id="981"/>
    <lineage>
        <taxon>Bacteria</taxon>
        <taxon>Pseudomonadati</taxon>
        <taxon>Bacteroidota</taxon>
        <taxon>Cytophagia</taxon>
        <taxon>Cytophagales</taxon>
        <taxon>Persicobacteraceae</taxon>
        <taxon>Persicobacter</taxon>
    </lineage>
</organism>
<accession>A0AAN5AL79</accession>
<gene>
    <name evidence="1" type="ORF">PEDI_17330</name>
</gene>
<comment type="caution">
    <text evidence="1">The sequence shown here is derived from an EMBL/GenBank/DDBJ whole genome shotgun (WGS) entry which is preliminary data.</text>
</comment>